<gene>
    <name evidence="1" type="primary">CUL1_2</name>
    <name evidence="1" type="ORF">K3G42_007160</name>
</gene>
<name>A0ACB8FV80_9SAUR</name>
<dbReference type="EMBL" id="CM037624">
    <property type="protein sequence ID" value="KAH8010532.1"/>
    <property type="molecule type" value="Genomic_DNA"/>
</dbReference>
<sequence length="139" mass="15662">MSSLKKHLSNSGAIRIWTSFCIQVPRVPRILALLSNVFVRLLSPSELSKGKLGYQLLLKTDTSLQASTFQMANPTAVQHRRCLYTAQQLTDSTQIKMDILAQVLQILLKSKLLVLEDENLRISPDEMELKPDTLIKIIS</sequence>
<keyword evidence="2" id="KW-1185">Reference proteome</keyword>
<accession>A0ACB8FV80</accession>
<proteinExistence type="predicted"/>
<dbReference type="Proteomes" id="UP000827872">
    <property type="component" value="Linkage Group LG11"/>
</dbReference>
<evidence type="ECO:0000313" key="2">
    <source>
        <dbReference type="Proteomes" id="UP000827872"/>
    </source>
</evidence>
<comment type="caution">
    <text evidence="1">The sequence shown here is derived from an EMBL/GenBank/DDBJ whole genome shotgun (WGS) entry which is preliminary data.</text>
</comment>
<protein>
    <submittedName>
        <fullName evidence="1">Cullin-1</fullName>
    </submittedName>
</protein>
<organism evidence="1 2">
    <name type="scientific">Sphaerodactylus townsendi</name>
    <dbReference type="NCBI Taxonomy" id="933632"/>
    <lineage>
        <taxon>Eukaryota</taxon>
        <taxon>Metazoa</taxon>
        <taxon>Chordata</taxon>
        <taxon>Craniata</taxon>
        <taxon>Vertebrata</taxon>
        <taxon>Euteleostomi</taxon>
        <taxon>Lepidosauria</taxon>
        <taxon>Squamata</taxon>
        <taxon>Bifurcata</taxon>
        <taxon>Gekkota</taxon>
        <taxon>Sphaerodactylidae</taxon>
        <taxon>Sphaerodactylus</taxon>
    </lineage>
</organism>
<evidence type="ECO:0000313" key="1">
    <source>
        <dbReference type="EMBL" id="KAH8010532.1"/>
    </source>
</evidence>
<reference evidence="1" key="1">
    <citation type="submission" date="2021-08" db="EMBL/GenBank/DDBJ databases">
        <title>The first chromosome-level gecko genome reveals the dynamic sex chromosomes of Neotropical dwarf geckos (Sphaerodactylidae: Sphaerodactylus).</title>
        <authorList>
            <person name="Pinto B.J."/>
            <person name="Keating S.E."/>
            <person name="Gamble T."/>
        </authorList>
    </citation>
    <scope>NUCLEOTIDE SEQUENCE</scope>
    <source>
        <strain evidence="1">TG3544</strain>
    </source>
</reference>